<organism evidence="9 10">
    <name type="scientific">Candidatus Pseudobacter hemicellulosilyticus</name>
    <dbReference type="NCBI Taxonomy" id="3121375"/>
    <lineage>
        <taxon>Bacteria</taxon>
        <taxon>Pseudomonadati</taxon>
        <taxon>Bacteroidota</taxon>
        <taxon>Chitinophagia</taxon>
        <taxon>Chitinophagales</taxon>
        <taxon>Chitinophagaceae</taxon>
        <taxon>Pseudobacter</taxon>
    </lineage>
</organism>
<feature type="domain" description="Multidrug resistance protein MdtA-like beta-barrel" evidence="7">
    <location>
        <begin position="216"/>
        <end position="296"/>
    </location>
</feature>
<proteinExistence type="inferred from homology"/>
<dbReference type="AlphaFoldDB" id="A0AAJ6BJK2"/>
<dbReference type="EMBL" id="CP119311">
    <property type="protein sequence ID" value="WEK38392.1"/>
    <property type="molecule type" value="Genomic_DNA"/>
</dbReference>
<feature type="domain" description="Multidrug resistance protein MdtA-like barrel-sandwich hybrid" evidence="6">
    <location>
        <begin position="70"/>
        <end position="206"/>
    </location>
</feature>
<evidence type="ECO:0000259" key="8">
    <source>
        <dbReference type="Pfam" id="PF25967"/>
    </source>
</evidence>
<accession>A0AAJ6BJK2</accession>
<evidence type="ECO:0000256" key="4">
    <source>
        <dbReference type="SAM" id="SignalP"/>
    </source>
</evidence>
<evidence type="ECO:0000256" key="1">
    <source>
        <dbReference type="ARBA" id="ARBA00004196"/>
    </source>
</evidence>
<reference evidence="9" key="1">
    <citation type="submission" date="2023-03" db="EMBL/GenBank/DDBJ databases">
        <title>Andean soil-derived lignocellulolytic bacterial consortium as a source of novel taxa and putative plastic-active enzymes.</title>
        <authorList>
            <person name="Diaz-Garcia L."/>
            <person name="Chuvochina M."/>
            <person name="Feuerriegel G."/>
            <person name="Bunk B."/>
            <person name="Sproer C."/>
            <person name="Streit W.R."/>
            <person name="Rodriguez L.M."/>
            <person name="Overmann J."/>
            <person name="Jimenez D.J."/>
        </authorList>
    </citation>
    <scope>NUCLEOTIDE SEQUENCE</scope>
    <source>
        <strain evidence="9">MAG 7</strain>
    </source>
</reference>
<comment type="similarity">
    <text evidence="2">Belongs to the membrane fusion protein (MFP) (TC 8.A.1) family.</text>
</comment>
<feature type="domain" description="Multidrug resistance protein MdtA-like alpha-helical hairpin" evidence="5">
    <location>
        <begin position="109"/>
        <end position="178"/>
    </location>
</feature>
<dbReference type="Gene3D" id="1.10.287.470">
    <property type="entry name" value="Helix hairpin bin"/>
    <property type="match status" value="1"/>
</dbReference>
<keyword evidence="4" id="KW-0732">Signal</keyword>
<dbReference type="Pfam" id="PF25917">
    <property type="entry name" value="BSH_RND"/>
    <property type="match status" value="1"/>
</dbReference>
<evidence type="ECO:0000256" key="3">
    <source>
        <dbReference type="SAM" id="Coils"/>
    </source>
</evidence>
<gene>
    <name evidence="9" type="ORF">P0Y53_12875</name>
</gene>
<dbReference type="GO" id="GO:0022857">
    <property type="term" value="F:transmembrane transporter activity"/>
    <property type="evidence" value="ECO:0007669"/>
    <property type="project" value="InterPro"/>
</dbReference>
<evidence type="ECO:0000259" key="6">
    <source>
        <dbReference type="Pfam" id="PF25917"/>
    </source>
</evidence>
<evidence type="ECO:0000313" key="9">
    <source>
        <dbReference type="EMBL" id="WEK38392.1"/>
    </source>
</evidence>
<comment type="subcellular location">
    <subcellularLocation>
        <location evidence="1">Cell envelope</location>
    </subcellularLocation>
</comment>
<dbReference type="InterPro" id="IPR006143">
    <property type="entry name" value="RND_pump_MFP"/>
</dbReference>
<feature type="signal peptide" evidence="4">
    <location>
        <begin position="1"/>
        <end position="26"/>
    </location>
</feature>
<dbReference type="Proteomes" id="UP001220610">
    <property type="component" value="Chromosome"/>
</dbReference>
<dbReference type="Gene3D" id="2.40.50.100">
    <property type="match status" value="1"/>
</dbReference>
<feature type="domain" description="Multidrug resistance protein MdtA-like C-terminal permuted SH3" evidence="8">
    <location>
        <begin position="304"/>
        <end position="362"/>
    </location>
</feature>
<dbReference type="NCBIfam" id="TIGR01730">
    <property type="entry name" value="RND_mfp"/>
    <property type="match status" value="1"/>
</dbReference>
<feature type="coiled-coil region" evidence="3">
    <location>
        <begin position="106"/>
        <end position="167"/>
    </location>
</feature>
<dbReference type="InterPro" id="IPR058624">
    <property type="entry name" value="MdtA-like_HH"/>
</dbReference>
<evidence type="ECO:0000259" key="5">
    <source>
        <dbReference type="Pfam" id="PF25876"/>
    </source>
</evidence>
<feature type="chain" id="PRO_5042580740" evidence="4">
    <location>
        <begin position="27"/>
        <end position="382"/>
    </location>
</feature>
<evidence type="ECO:0000313" key="10">
    <source>
        <dbReference type="Proteomes" id="UP001220610"/>
    </source>
</evidence>
<dbReference type="Pfam" id="PF25876">
    <property type="entry name" value="HH_MFP_RND"/>
    <property type="match status" value="1"/>
</dbReference>
<evidence type="ECO:0000259" key="7">
    <source>
        <dbReference type="Pfam" id="PF25944"/>
    </source>
</evidence>
<dbReference type="InterPro" id="IPR058625">
    <property type="entry name" value="MdtA-like_BSH"/>
</dbReference>
<dbReference type="InterPro" id="IPR058627">
    <property type="entry name" value="MdtA-like_C"/>
</dbReference>
<dbReference type="Gene3D" id="2.40.420.20">
    <property type="match status" value="1"/>
</dbReference>
<dbReference type="InterPro" id="IPR058626">
    <property type="entry name" value="MdtA-like_b-barrel"/>
</dbReference>
<evidence type="ECO:0000256" key="2">
    <source>
        <dbReference type="ARBA" id="ARBA00009477"/>
    </source>
</evidence>
<dbReference type="SUPFAM" id="SSF111369">
    <property type="entry name" value="HlyD-like secretion proteins"/>
    <property type="match status" value="1"/>
</dbReference>
<dbReference type="Pfam" id="PF25967">
    <property type="entry name" value="RND-MFP_C"/>
    <property type="match status" value="1"/>
</dbReference>
<dbReference type="GO" id="GO:0030313">
    <property type="term" value="C:cell envelope"/>
    <property type="evidence" value="ECO:0007669"/>
    <property type="project" value="UniProtKB-SubCell"/>
</dbReference>
<dbReference type="GO" id="GO:0005886">
    <property type="term" value="C:plasma membrane"/>
    <property type="evidence" value="ECO:0007669"/>
    <property type="project" value="TreeGrafter"/>
</dbReference>
<protein>
    <submittedName>
        <fullName evidence="9">Efflux RND transporter periplasmic adaptor subunit</fullName>
    </submittedName>
</protein>
<dbReference type="GO" id="GO:0046677">
    <property type="term" value="P:response to antibiotic"/>
    <property type="evidence" value="ECO:0007669"/>
    <property type="project" value="TreeGrafter"/>
</dbReference>
<name>A0AAJ6BJK2_9BACT</name>
<dbReference type="PANTHER" id="PTHR30158">
    <property type="entry name" value="ACRA/E-RELATED COMPONENT OF DRUG EFFLUX TRANSPORTER"/>
    <property type="match status" value="1"/>
</dbReference>
<dbReference type="PANTHER" id="PTHR30158:SF23">
    <property type="entry name" value="MULTIDRUG RESISTANCE PROTEIN MEXA"/>
    <property type="match status" value="1"/>
</dbReference>
<sequence length="382" mass="40983">MKGKIQPIKRSIGQIVAVFLAAGWLAACQQQGQPSMQGQQTPDVDVLVLQPDTVLLEKKYPGAVEGSVNVDIKAQVTGYLDHIYVKEGDYVKKGQSLFRIKGDVFYEQVNNNKAALQSALAAEENARIELEKIKPLVAGEVIAKVQLQTAEASYAAAKAQVAQAKAALGSSQLNADFSLIKAPVSGYIGRIPNRIGNLVTPADAVPLTSLSEINEVYVYFSMSEADFIAFVRDRKANEGINTVEIIMADGSVYNHKGKLELASGNIERSTGSMALKAIFPNPDQLLRAGGSAKVILRKQLTSVLSVPMSSVRDIQDKYFVFAIADSNKVSMKSIEITGNAGNSYIVKAGLQPGEKIALNRIDMLNEGMTVAPANATAAEPKQ</sequence>
<dbReference type="Gene3D" id="2.40.30.170">
    <property type="match status" value="1"/>
</dbReference>
<dbReference type="Pfam" id="PF25944">
    <property type="entry name" value="Beta-barrel_RND"/>
    <property type="match status" value="1"/>
</dbReference>
<keyword evidence="3" id="KW-0175">Coiled coil</keyword>